<evidence type="ECO:0000313" key="4">
    <source>
        <dbReference type="EMBL" id="NBG94450.1"/>
    </source>
</evidence>
<dbReference type="PROSITE" id="PS00194">
    <property type="entry name" value="THIOREDOXIN_1"/>
    <property type="match status" value="1"/>
</dbReference>
<keyword evidence="1" id="KW-0676">Redox-active center</keyword>
<keyword evidence="2" id="KW-1133">Transmembrane helix</keyword>
<keyword evidence="5" id="KW-1185">Reference proteome</keyword>
<dbReference type="Proteomes" id="UP000470384">
    <property type="component" value="Unassembled WGS sequence"/>
</dbReference>
<dbReference type="PROSITE" id="PS51352">
    <property type="entry name" value="THIOREDOXIN_2"/>
    <property type="match status" value="1"/>
</dbReference>
<dbReference type="GO" id="GO:0016209">
    <property type="term" value="F:antioxidant activity"/>
    <property type="evidence" value="ECO:0007669"/>
    <property type="project" value="InterPro"/>
</dbReference>
<dbReference type="GO" id="GO:0015036">
    <property type="term" value="F:disulfide oxidoreductase activity"/>
    <property type="evidence" value="ECO:0007669"/>
    <property type="project" value="UniProtKB-ARBA"/>
</dbReference>
<feature type="transmembrane region" description="Helical" evidence="2">
    <location>
        <begin position="21"/>
        <end position="40"/>
    </location>
</feature>
<keyword evidence="2" id="KW-0472">Membrane</keyword>
<accession>A0A845Q892</accession>
<dbReference type="InterPro" id="IPR013766">
    <property type="entry name" value="Thioredoxin_domain"/>
</dbReference>
<reference evidence="4 5" key="1">
    <citation type="journal article" date="2016" name="Int. J. Syst. Evol. Microbiol.">
        <title>Pyruvatibacter mobilis gen. nov., sp. nov., a marine bacterium from the culture broth of Picochlorum sp. 122.</title>
        <authorList>
            <person name="Wang G."/>
            <person name="Tang M."/>
            <person name="Wu H."/>
            <person name="Dai S."/>
            <person name="Li T."/>
            <person name="Chen C."/>
            <person name="He H."/>
            <person name="Fan J."/>
            <person name="Xiang W."/>
            <person name="Li X."/>
        </authorList>
    </citation>
    <scope>NUCLEOTIDE SEQUENCE [LARGE SCALE GENOMIC DNA]</scope>
    <source>
        <strain evidence="4 5">GYP-11</strain>
    </source>
</reference>
<gene>
    <name evidence="4" type="ORF">GTQ45_01730</name>
</gene>
<sequence>MSRETGPAKSDEKKVSPKTRFQLTAFILAAVIAAVLYGMGPMGGKSDGDRNGAVERADAEAATVDLAPLTVGAVENFVPAEAPLDLKPISFVDAEGNRLTLDDFEGRVVLLNLWATWCGPCREEMPALDRLQAELGSDEFEVLALSLDRGGIDKPRDFLAEIGVSNLALYHDETGRMNVPLGAFGLPTTLLIDRQGRSLGRLVGPAHWDTGTAIALIRAAIDADETGGPAS</sequence>
<keyword evidence="2" id="KW-0812">Transmembrane</keyword>
<dbReference type="GeneID" id="300653429"/>
<name>A0A845Q892_9HYPH</name>
<dbReference type="CDD" id="cd02966">
    <property type="entry name" value="TlpA_like_family"/>
    <property type="match status" value="1"/>
</dbReference>
<dbReference type="SUPFAM" id="SSF52833">
    <property type="entry name" value="Thioredoxin-like"/>
    <property type="match status" value="1"/>
</dbReference>
<organism evidence="4 5">
    <name type="scientific">Pyruvatibacter mobilis</name>
    <dbReference type="NCBI Taxonomy" id="1712261"/>
    <lineage>
        <taxon>Bacteria</taxon>
        <taxon>Pseudomonadati</taxon>
        <taxon>Pseudomonadota</taxon>
        <taxon>Alphaproteobacteria</taxon>
        <taxon>Hyphomicrobiales</taxon>
        <taxon>Parvibaculaceae</taxon>
        <taxon>Pyruvatibacter</taxon>
    </lineage>
</organism>
<evidence type="ECO:0000256" key="2">
    <source>
        <dbReference type="SAM" id="Phobius"/>
    </source>
</evidence>
<dbReference type="Pfam" id="PF00578">
    <property type="entry name" value="AhpC-TSA"/>
    <property type="match status" value="1"/>
</dbReference>
<dbReference type="PANTHER" id="PTHR42852">
    <property type="entry name" value="THIOL:DISULFIDE INTERCHANGE PROTEIN DSBE"/>
    <property type="match status" value="1"/>
</dbReference>
<dbReference type="InterPro" id="IPR017937">
    <property type="entry name" value="Thioredoxin_CS"/>
</dbReference>
<comment type="caution">
    <text evidence="4">The sequence shown here is derived from an EMBL/GenBank/DDBJ whole genome shotgun (WGS) entry which is preliminary data.</text>
</comment>
<protein>
    <submittedName>
        <fullName evidence="4">Redoxin family protein</fullName>
    </submittedName>
</protein>
<dbReference type="AlphaFoldDB" id="A0A845Q892"/>
<dbReference type="InterPro" id="IPR050553">
    <property type="entry name" value="Thioredoxin_ResA/DsbE_sf"/>
</dbReference>
<dbReference type="InterPro" id="IPR036249">
    <property type="entry name" value="Thioredoxin-like_sf"/>
</dbReference>
<evidence type="ECO:0000313" key="5">
    <source>
        <dbReference type="Proteomes" id="UP000470384"/>
    </source>
</evidence>
<dbReference type="EMBL" id="WXYQ01000001">
    <property type="protein sequence ID" value="NBG94450.1"/>
    <property type="molecule type" value="Genomic_DNA"/>
</dbReference>
<evidence type="ECO:0000259" key="3">
    <source>
        <dbReference type="PROSITE" id="PS51352"/>
    </source>
</evidence>
<feature type="domain" description="Thioredoxin" evidence="3">
    <location>
        <begin position="80"/>
        <end position="226"/>
    </location>
</feature>
<dbReference type="PANTHER" id="PTHR42852:SF17">
    <property type="entry name" value="THIOREDOXIN-LIKE PROTEIN HI_1115"/>
    <property type="match status" value="1"/>
</dbReference>
<dbReference type="RefSeq" id="WP_160586545.1">
    <property type="nucleotide sequence ID" value="NZ_BMHN01000001.1"/>
</dbReference>
<evidence type="ECO:0000256" key="1">
    <source>
        <dbReference type="ARBA" id="ARBA00023284"/>
    </source>
</evidence>
<dbReference type="InterPro" id="IPR000866">
    <property type="entry name" value="AhpC/TSA"/>
</dbReference>
<proteinExistence type="predicted"/>
<dbReference type="OrthoDB" id="9799347at2"/>
<dbReference type="Gene3D" id="3.40.30.10">
    <property type="entry name" value="Glutaredoxin"/>
    <property type="match status" value="1"/>
</dbReference>